<dbReference type="Gene3D" id="3.30.565.10">
    <property type="entry name" value="Histidine kinase-like ATPase, C-terminal domain"/>
    <property type="match status" value="1"/>
</dbReference>
<keyword evidence="3" id="KW-0597">Phosphoprotein</keyword>
<evidence type="ECO:0000259" key="11">
    <source>
        <dbReference type="PROSITE" id="PS50109"/>
    </source>
</evidence>
<dbReference type="InterPro" id="IPR003594">
    <property type="entry name" value="HATPase_dom"/>
</dbReference>
<evidence type="ECO:0000256" key="10">
    <source>
        <dbReference type="ARBA" id="ARBA00070616"/>
    </source>
</evidence>
<keyword evidence="8" id="KW-0902">Two-component regulatory system</keyword>
<protein>
    <recommendedName>
        <fullName evidence="10">Sensor protein FixL</fullName>
        <ecNumber evidence="2">2.7.13.3</ecNumber>
    </recommendedName>
</protein>
<evidence type="ECO:0000256" key="9">
    <source>
        <dbReference type="ARBA" id="ARBA00059827"/>
    </source>
</evidence>
<dbReference type="Proteomes" id="UP000752292">
    <property type="component" value="Unassembled WGS sequence"/>
</dbReference>
<dbReference type="Pfam" id="PF02518">
    <property type="entry name" value="HATPase_c"/>
    <property type="match status" value="1"/>
</dbReference>
<dbReference type="CDD" id="cd00082">
    <property type="entry name" value="HisKA"/>
    <property type="match status" value="1"/>
</dbReference>
<dbReference type="PRINTS" id="PR00344">
    <property type="entry name" value="BCTRLSENSOR"/>
</dbReference>
<evidence type="ECO:0000313" key="13">
    <source>
        <dbReference type="EMBL" id="MBI4250979.1"/>
    </source>
</evidence>
<dbReference type="GO" id="GO:0000155">
    <property type="term" value="F:phosphorelay sensor kinase activity"/>
    <property type="evidence" value="ECO:0007669"/>
    <property type="project" value="InterPro"/>
</dbReference>
<gene>
    <name evidence="13" type="ORF">HY618_00835</name>
</gene>
<dbReference type="SUPFAM" id="SSF55874">
    <property type="entry name" value="ATPase domain of HSP90 chaperone/DNA topoisomerase II/histidine kinase"/>
    <property type="match status" value="1"/>
</dbReference>
<keyword evidence="5" id="KW-0547">Nucleotide-binding</keyword>
<evidence type="ECO:0000256" key="1">
    <source>
        <dbReference type="ARBA" id="ARBA00000085"/>
    </source>
</evidence>
<evidence type="ECO:0000256" key="7">
    <source>
        <dbReference type="ARBA" id="ARBA00022840"/>
    </source>
</evidence>
<keyword evidence="4" id="KW-0808">Transferase</keyword>
<proteinExistence type="predicted"/>
<dbReference type="EMBL" id="JACQRX010000038">
    <property type="protein sequence ID" value="MBI4250979.1"/>
    <property type="molecule type" value="Genomic_DNA"/>
</dbReference>
<name>A0A932ZRB4_UNCTE</name>
<dbReference type="Pfam" id="PF00512">
    <property type="entry name" value="HisKA"/>
    <property type="match status" value="1"/>
</dbReference>
<keyword evidence="6" id="KW-0418">Kinase</keyword>
<feature type="domain" description="Histidine kinase" evidence="11">
    <location>
        <begin position="130"/>
        <end position="346"/>
    </location>
</feature>
<evidence type="ECO:0000256" key="3">
    <source>
        <dbReference type="ARBA" id="ARBA00022553"/>
    </source>
</evidence>
<dbReference type="Gene3D" id="1.10.287.130">
    <property type="match status" value="1"/>
</dbReference>
<dbReference type="InterPro" id="IPR003661">
    <property type="entry name" value="HisK_dim/P_dom"/>
</dbReference>
<dbReference type="SMART" id="SM00388">
    <property type="entry name" value="HisKA"/>
    <property type="match status" value="1"/>
</dbReference>
<comment type="catalytic activity">
    <reaction evidence="1">
        <text>ATP + protein L-histidine = ADP + protein N-phospho-L-histidine.</text>
        <dbReference type="EC" id="2.7.13.3"/>
    </reaction>
</comment>
<dbReference type="SMART" id="SM00387">
    <property type="entry name" value="HATPase_c"/>
    <property type="match status" value="1"/>
</dbReference>
<dbReference type="InterPro" id="IPR004358">
    <property type="entry name" value="Sig_transdc_His_kin-like_C"/>
</dbReference>
<dbReference type="PROSITE" id="PS50112">
    <property type="entry name" value="PAS"/>
    <property type="match status" value="1"/>
</dbReference>
<comment type="function">
    <text evidence="9">Putative oxygen sensor; modulates the activity of FixJ, a transcriptional activator of nitrogen fixation fixK gene. FixL probably acts as a kinase that phosphorylates FixJ.</text>
</comment>
<dbReference type="PANTHER" id="PTHR43065:SF10">
    <property type="entry name" value="PEROXIDE STRESS-ACTIVATED HISTIDINE KINASE MAK3"/>
    <property type="match status" value="1"/>
</dbReference>
<evidence type="ECO:0000256" key="6">
    <source>
        <dbReference type="ARBA" id="ARBA00022777"/>
    </source>
</evidence>
<dbReference type="FunFam" id="3.30.450.20:FF:000060">
    <property type="entry name" value="Sensor protein FixL"/>
    <property type="match status" value="1"/>
</dbReference>
<evidence type="ECO:0000313" key="14">
    <source>
        <dbReference type="Proteomes" id="UP000752292"/>
    </source>
</evidence>
<dbReference type="InterPro" id="IPR000014">
    <property type="entry name" value="PAS"/>
</dbReference>
<dbReference type="CDD" id="cd00130">
    <property type="entry name" value="PAS"/>
    <property type="match status" value="1"/>
</dbReference>
<dbReference type="AlphaFoldDB" id="A0A932ZRB4"/>
<dbReference type="InterPro" id="IPR013767">
    <property type="entry name" value="PAS_fold"/>
</dbReference>
<evidence type="ECO:0000256" key="8">
    <source>
        <dbReference type="ARBA" id="ARBA00023012"/>
    </source>
</evidence>
<accession>A0A932ZRB4</accession>
<dbReference type="PROSITE" id="PS50109">
    <property type="entry name" value="HIS_KIN"/>
    <property type="match status" value="1"/>
</dbReference>
<organism evidence="13 14">
    <name type="scientific">Tectimicrobiota bacterium</name>
    <dbReference type="NCBI Taxonomy" id="2528274"/>
    <lineage>
        <taxon>Bacteria</taxon>
        <taxon>Pseudomonadati</taxon>
        <taxon>Nitrospinota/Tectimicrobiota group</taxon>
        <taxon>Candidatus Tectimicrobiota</taxon>
    </lineage>
</organism>
<dbReference type="InterPro" id="IPR005467">
    <property type="entry name" value="His_kinase_dom"/>
</dbReference>
<feature type="domain" description="PAS" evidence="12">
    <location>
        <begin position="1"/>
        <end position="44"/>
    </location>
</feature>
<dbReference type="SUPFAM" id="SSF55785">
    <property type="entry name" value="PYP-like sensor domain (PAS domain)"/>
    <property type="match status" value="1"/>
</dbReference>
<dbReference type="InterPro" id="IPR036890">
    <property type="entry name" value="HATPase_C_sf"/>
</dbReference>
<dbReference type="Pfam" id="PF00989">
    <property type="entry name" value="PAS"/>
    <property type="match status" value="1"/>
</dbReference>
<dbReference type="InterPro" id="IPR035965">
    <property type="entry name" value="PAS-like_dom_sf"/>
</dbReference>
<dbReference type="GO" id="GO:0005524">
    <property type="term" value="F:ATP binding"/>
    <property type="evidence" value="ECO:0007669"/>
    <property type="project" value="UniProtKB-KW"/>
</dbReference>
<dbReference type="Gene3D" id="3.30.450.20">
    <property type="entry name" value="PAS domain"/>
    <property type="match status" value="1"/>
</dbReference>
<dbReference type="GO" id="GO:0006355">
    <property type="term" value="P:regulation of DNA-templated transcription"/>
    <property type="evidence" value="ECO:0007669"/>
    <property type="project" value="InterPro"/>
</dbReference>
<keyword evidence="7" id="KW-0067">ATP-binding</keyword>
<dbReference type="InterPro" id="IPR036097">
    <property type="entry name" value="HisK_dim/P_sf"/>
</dbReference>
<dbReference type="NCBIfam" id="TIGR00229">
    <property type="entry name" value="sensory_box"/>
    <property type="match status" value="1"/>
</dbReference>
<evidence type="ECO:0000259" key="12">
    <source>
        <dbReference type="PROSITE" id="PS50112"/>
    </source>
</evidence>
<dbReference type="PANTHER" id="PTHR43065">
    <property type="entry name" value="SENSOR HISTIDINE KINASE"/>
    <property type="match status" value="1"/>
</dbReference>
<sequence length="351" mass="38918">MVDGLISIDEGGLIQIFNRAAERMFGYAEEEVIGRNVSMLMPENYSGHHDEFLRHYQATGVAQIIGIGREVEGLRKDGTVFPLSLAVSEAWIGGRQFFIGNIRDLTHERRLQAQLYQAEKFSAIGELVAGIAHEIGGPLSVISGSAEFLREGLDVSDPRSKDVEGIIRECEAVAQLMRRLLDFSRPARIELQPVDLNESLRNIFSLVRKQISKDNIEVKLDLQVNLPRIMGDPNHLEQVFMNMVLNARNAMPKGGTLTISSYAAEAARADGRRCVCVEFDDTGEGIPEENLERIFEPYFTTRKPGRGTGLGLAICRRIVNDHQGAIQVRSEVWKGTTFTISLCSAGEETAS</sequence>
<evidence type="ECO:0000256" key="4">
    <source>
        <dbReference type="ARBA" id="ARBA00022679"/>
    </source>
</evidence>
<evidence type="ECO:0000256" key="5">
    <source>
        <dbReference type="ARBA" id="ARBA00022741"/>
    </source>
</evidence>
<reference evidence="13" key="1">
    <citation type="submission" date="2020-07" db="EMBL/GenBank/DDBJ databases">
        <title>Huge and variable diversity of episymbiotic CPR bacteria and DPANN archaea in groundwater ecosystems.</title>
        <authorList>
            <person name="He C.Y."/>
            <person name="Keren R."/>
            <person name="Whittaker M."/>
            <person name="Farag I.F."/>
            <person name="Doudna J."/>
            <person name="Cate J.H.D."/>
            <person name="Banfield J.F."/>
        </authorList>
    </citation>
    <scope>NUCLEOTIDE SEQUENCE</scope>
    <source>
        <strain evidence="13">NC_groundwater_1370_Ag_S-0.2um_69_93</strain>
    </source>
</reference>
<dbReference type="EC" id="2.7.13.3" evidence="2"/>
<evidence type="ECO:0000256" key="2">
    <source>
        <dbReference type="ARBA" id="ARBA00012438"/>
    </source>
</evidence>
<dbReference type="SUPFAM" id="SSF47384">
    <property type="entry name" value="Homodimeric domain of signal transducing histidine kinase"/>
    <property type="match status" value="1"/>
</dbReference>
<dbReference type="SMART" id="SM00091">
    <property type="entry name" value="PAS"/>
    <property type="match status" value="1"/>
</dbReference>
<comment type="caution">
    <text evidence="13">The sequence shown here is derived from an EMBL/GenBank/DDBJ whole genome shotgun (WGS) entry which is preliminary data.</text>
</comment>